<keyword evidence="1" id="KW-0472">Membrane</keyword>
<dbReference type="OrthoDB" id="5313995at2759"/>
<keyword evidence="1" id="KW-1133">Transmembrane helix</keyword>
<protein>
    <recommendedName>
        <fullName evidence="2">DUF7704 domain-containing protein</fullName>
    </recommendedName>
</protein>
<dbReference type="InterPro" id="IPR056121">
    <property type="entry name" value="DUF7704"/>
</dbReference>
<evidence type="ECO:0000313" key="3">
    <source>
        <dbReference type="EMBL" id="KAF2487119.1"/>
    </source>
</evidence>
<keyword evidence="1" id="KW-0812">Transmembrane</keyword>
<accession>A0A6A6Q513</accession>
<feature type="transmembrane region" description="Helical" evidence="1">
    <location>
        <begin position="7"/>
        <end position="29"/>
    </location>
</feature>
<evidence type="ECO:0000313" key="4">
    <source>
        <dbReference type="Proteomes" id="UP000799767"/>
    </source>
</evidence>
<dbReference type="Proteomes" id="UP000799767">
    <property type="component" value="Unassembled WGS sequence"/>
</dbReference>
<dbReference type="AlphaFoldDB" id="A0A6A6Q513"/>
<dbReference type="EMBL" id="MU001631">
    <property type="protein sequence ID" value="KAF2487119.1"/>
    <property type="molecule type" value="Genomic_DNA"/>
</dbReference>
<dbReference type="RefSeq" id="XP_033593688.1">
    <property type="nucleotide sequence ID" value="XM_033738311.1"/>
</dbReference>
<name>A0A6A6Q513_9PEZI</name>
<gene>
    <name evidence="3" type="ORF">BDY17DRAFT_3681</name>
</gene>
<organism evidence="3 4">
    <name type="scientific">Neohortaea acidophila</name>
    <dbReference type="NCBI Taxonomy" id="245834"/>
    <lineage>
        <taxon>Eukaryota</taxon>
        <taxon>Fungi</taxon>
        <taxon>Dikarya</taxon>
        <taxon>Ascomycota</taxon>
        <taxon>Pezizomycotina</taxon>
        <taxon>Dothideomycetes</taxon>
        <taxon>Dothideomycetidae</taxon>
        <taxon>Mycosphaerellales</taxon>
        <taxon>Teratosphaeriaceae</taxon>
        <taxon>Neohortaea</taxon>
    </lineage>
</organism>
<evidence type="ECO:0000259" key="2">
    <source>
        <dbReference type="Pfam" id="PF24803"/>
    </source>
</evidence>
<feature type="domain" description="DUF7704" evidence="2">
    <location>
        <begin position="2"/>
        <end position="143"/>
    </location>
</feature>
<feature type="transmembrane region" description="Helical" evidence="1">
    <location>
        <begin position="53"/>
        <end position="75"/>
    </location>
</feature>
<reference evidence="3" key="1">
    <citation type="journal article" date="2020" name="Stud. Mycol.">
        <title>101 Dothideomycetes genomes: a test case for predicting lifestyles and emergence of pathogens.</title>
        <authorList>
            <person name="Haridas S."/>
            <person name="Albert R."/>
            <person name="Binder M."/>
            <person name="Bloem J."/>
            <person name="Labutti K."/>
            <person name="Salamov A."/>
            <person name="Andreopoulos B."/>
            <person name="Baker S."/>
            <person name="Barry K."/>
            <person name="Bills G."/>
            <person name="Bluhm B."/>
            <person name="Cannon C."/>
            <person name="Castanera R."/>
            <person name="Culley D."/>
            <person name="Daum C."/>
            <person name="Ezra D."/>
            <person name="Gonzalez J."/>
            <person name="Henrissat B."/>
            <person name="Kuo A."/>
            <person name="Liang C."/>
            <person name="Lipzen A."/>
            <person name="Lutzoni F."/>
            <person name="Magnuson J."/>
            <person name="Mondo S."/>
            <person name="Nolan M."/>
            <person name="Ohm R."/>
            <person name="Pangilinan J."/>
            <person name="Park H.-J."/>
            <person name="Ramirez L."/>
            <person name="Alfaro M."/>
            <person name="Sun H."/>
            <person name="Tritt A."/>
            <person name="Yoshinaga Y."/>
            <person name="Zwiers L.-H."/>
            <person name="Turgeon B."/>
            <person name="Goodwin S."/>
            <person name="Spatafora J."/>
            <person name="Crous P."/>
            <person name="Grigoriev I."/>
        </authorList>
    </citation>
    <scope>NUCLEOTIDE SEQUENCE</scope>
    <source>
        <strain evidence="3">CBS 113389</strain>
    </source>
</reference>
<proteinExistence type="predicted"/>
<feature type="transmembrane region" description="Helical" evidence="1">
    <location>
        <begin position="121"/>
        <end position="143"/>
    </location>
</feature>
<dbReference type="Pfam" id="PF24803">
    <property type="entry name" value="DUF7704"/>
    <property type="match status" value="1"/>
</dbReference>
<keyword evidence="4" id="KW-1185">Reference proteome</keyword>
<sequence length="155" mass="17183">MATQIPTFYRICFTVLDPMLAAFGVYANIFNPSMMLGRFTASPRLPPSPETTVLLHGMAGFFAMLVVLQVVLLRLRPHDVTVWRCVQAGILVQDLFMMAGFVTEMRLTGRVDMSAWRGDDWANLAIYPLLVLLRSSFVFGFGGSSGQGEKRTKSG</sequence>
<dbReference type="GeneID" id="54479313"/>
<feature type="transmembrane region" description="Helical" evidence="1">
    <location>
        <begin position="82"/>
        <end position="101"/>
    </location>
</feature>
<dbReference type="PANTHER" id="PTHR37019">
    <property type="entry name" value="CHROMOSOME 1, WHOLE GENOME SHOTGUN SEQUENCE"/>
    <property type="match status" value="1"/>
</dbReference>
<evidence type="ECO:0000256" key="1">
    <source>
        <dbReference type="SAM" id="Phobius"/>
    </source>
</evidence>
<dbReference type="PANTHER" id="PTHR37019:SF1">
    <property type="entry name" value="EXPERA DOMAIN-CONTAINING PROTEIN"/>
    <property type="match status" value="1"/>
</dbReference>